<organism evidence="1 2">
    <name type="scientific">Catharanthus roseus</name>
    <name type="common">Madagascar periwinkle</name>
    <name type="synonym">Vinca rosea</name>
    <dbReference type="NCBI Taxonomy" id="4058"/>
    <lineage>
        <taxon>Eukaryota</taxon>
        <taxon>Viridiplantae</taxon>
        <taxon>Streptophyta</taxon>
        <taxon>Embryophyta</taxon>
        <taxon>Tracheophyta</taxon>
        <taxon>Spermatophyta</taxon>
        <taxon>Magnoliopsida</taxon>
        <taxon>eudicotyledons</taxon>
        <taxon>Gunneridae</taxon>
        <taxon>Pentapetalae</taxon>
        <taxon>asterids</taxon>
        <taxon>lamiids</taxon>
        <taxon>Gentianales</taxon>
        <taxon>Apocynaceae</taxon>
        <taxon>Rauvolfioideae</taxon>
        <taxon>Vinceae</taxon>
        <taxon>Catharanthinae</taxon>
        <taxon>Catharanthus</taxon>
    </lineage>
</organism>
<dbReference type="Proteomes" id="UP001060085">
    <property type="component" value="Linkage Group LG03"/>
</dbReference>
<name>A0ACC0BI13_CATRO</name>
<accession>A0ACC0BI13</accession>
<evidence type="ECO:0000313" key="1">
    <source>
        <dbReference type="EMBL" id="KAI5672292.1"/>
    </source>
</evidence>
<reference evidence="2" key="1">
    <citation type="journal article" date="2023" name="Nat. Plants">
        <title>Single-cell RNA sequencing provides a high-resolution roadmap for understanding the multicellular compartmentation of specialized metabolism.</title>
        <authorList>
            <person name="Sun S."/>
            <person name="Shen X."/>
            <person name="Li Y."/>
            <person name="Li Y."/>
            <person name="Wang S."/>
            <person name="Li R."/>
            <person name="Zhang H."/>
            <person name="Shen G."/>
            <person name="Guo B."/>
            <person name="Wei J."/>
            <person name="Xu J."/>
            <person name="St-Pierre B."/>
            <person name="Chen S."/>
            <person name="Sun C."/>
        </authorList>
    </citation>
    <scope>NUCLEOTIDE SEQUENCE [LARGE SCALE GENOMIC DNA]</scope>
</reference>
<sequence length="171" mass="18638">MPMVSYALTELVDAIRNDNPSVAMSFVMDMYYNKEAKCPRLLWDEMADTDGSMSGSVDELSDRGNGRVESPPTEVTRESDQLVLDTIDNGLTGDRLAVPQPDIQSALGSEGSTRWLGLRLSRGDQASDTSLPASTDVVLLPKPFGIINGPERGQEALPVWMGLCLLHRVVE</sequence>
<protein>
    <submittedName>
        <fullName evidence="1">Uncharacterized protein</fullName>
    </submittedName>
</protein>
<proteinExistence type="predicted"/>
<keyword evidence="2" id="KW-1185">Reference proteome</keyword>
<evidence type="ECO:0000313" key="2">
    <source>
        <dbReference type="Proteomes" id="UP001060085"/>
    </source>
</evidence>
<dbReference type="EMBL" id="CM044703">
    <property type="protein sequence ID" value="KAI5672292.1"/>
    <property type="molecule type" value="Genomic_DNA"/>
</dbReference>
<comment type="caution">
    <text evidence="1">The sequence shown here is derived from an EMBL/GenBank/DDBJ whole genome shotgun (WGS) entry which is preliminary data.</text>
</comment>
<gene>
    <name evidence="1" type="ORF">M9H77_12656</name>
</gene>